<organism evidence="1 2">
    <name type="scientific">Paraclostridium ghonii</name>
    <dbReference type="NCBI Taxonomy" id="29358"/>
    <lineage>
        <taxon>Bacteria</taxon>
        <taxon>Bacillati</taxon>
        <taxon>Bacillota</taxon>
        <taxon>Clostridia</taxon>
        <taxon>Peptostreptococcales</taxon>
        <taxon>Peptostreptococcaceae</taxon>
        <taxon>Paraclostridium</taxon>
    </lineage>
</organism>
<proteinExistence type="predicted"/>
<name>A0ABU0MZ03_9FIRM</name>
<dbReference type="RefSeq" id="WP_250673502.1">
    <property type="nucleotide sequence ID" value="NZ_BAAACE010000028.1"/>
</dbReference>
<comment type="caution">
    <text evidence="1">The sequence shown here is derived from an EMBL/GenBank/DDBJ whole genome shotgun (WGS) entry which is preliminary data.</text>
</comment>
<protein>
    <submittedName>
        <fullName evidence="1">Cys-rich peptide (Clo7bot family)</fullName>
    </submittedName>
</protein>
<keyword evidence="2" id="KW-1185">Reference proteome</keyword>
<dbReference type="InterPro" id="IPR027601">
    <property type="entry name" value="Clo7Bot_mod_Cys"/>
</dbReference>
<dbReference type="NCBIfam" id="TIGR04333">
    <property type="entry name" value="Clo7Bot_mod_Cys"/>
    <property type="match status" value="1"/>
</dbReference>
<reference evidence="1 2" key="1">
    <citation type="submission" date="2023-07" db="EMBL/GenBank/DDBJ databases">
        <title>Genomic Encyclopedia of Type Strains, Phase IV (KMG-IV): sequencing the most valuable type-strain genomes for metagenomic binning, comparative biology and taxonomic classification.</title>
        <authorList>
            <person name="Goeker M."/>
        </authorList>
    </citation>
    <scope>NUCLEOTIDE SEQUENCE [LARGE SCALE GENOMIC DNA]</scope>
    <source>
        <strain evidence="1 2">DSM 15049</strain>
    </source>
</reference>
<gene>
    <name evidence="1" type="ORF">QOZ92_000942</name>
</gene>
<dbReference type="Proteomes" id="UP001232584">
    <property type="component" value="Unassembled WGS sequence"/>
</dbReference>
<accession>A0ABU0MZ03</accession>
<evidence type="ECO:0000313" key="2">
    <source>
        <dbReference type="Proteomes" id="UP001232584"/>
    </source>
</evidence>
<sequence>MKFIKKPAKKFEEGYCFLGCDVDCDYCNIHQCNVCMIFHN</sequence>
<evidence type="ECO:0000313" key="1">
    <source>
        <dbReference type="EMBL" id="MDQ0555829.1"/>
    </source>
</evidence>
<dbReference type="EMBL" id="JAUSWG010000003">
    <property type="protein sequence ID" value="MDQ0555829.1"/>
    <property type="molecule type" value="Genomic_DNA"/>
</dbReference>